<dbReference type="Proteomes" id="UP001465976">
    <property type="component" value="Unassembled WGS sequence"/>
</dbReference>
<dbReference type="EMBL" id="JBAHYK010002431">
    <property type="protein sequence ID" value="KAL0565075.1"/>
    <property type="molecule type" value="Genomic_DNA"/>
</dbReference>
<keyword evidence="3" id="KW-1185">Reference proteome</keyword>
<dbReference type="Gene3D" id="2.60.120.620">
    <property type="entry name" value="q2cbj1_9rhob like domain"/>
    <property type="match status" value="1"/>
</dbReference>
<feature type="compositionally biased region" description="Acidic residues" evidence="1">
    <location>
        <begin position="42"/>
        <end position="77"/>
    </location>
</feature>
<feature type="compositionally biased region" description="Polar residues" evidence="1">
    <location>
        <begin position="7"/>
        <end position="24"/>
    </location>
</feature>
<feature type="region of interest" description="Disordered" evidence="1">
    <location>
        <begin position="1"/>
        <end position="83"/>
    </location>
</feature>
<reference evidence="2 3" key="1">
    <citation type="submission" date="2024-02" db="EMBL/GenBank/DDBJ databases">
        <title>A draft genome for the cacao thread blight pathogen Marasmius crinis-equi.</title>
        <authorList>
            <person name="Cohen S.P."/>
            <person name="Baruah I.K."/>
            <person name="Amoako-Attah I."/>
            <person name="Bukari Y."/>
            <person name="Meinhardt L.W."/>
            <person name="Bailey B.A."/>
        </authorList>
    </citation>
    <scope>NUCLEOTIDE SEQUENCE [LARGE SCALE GENOMIC DNA]</scope>
    <source>
        <strain evidence="2 3">GH-76</strain>
    </source>
</reference>
<protein>
    <recommendedName>
        <fullName evidence="4">Prolyl 4-hydroxylase alpha subunit Fe(2+) 2OG dioxygenase domain-containing protein</fullName>
    </recommendedName>
</protein>
<evidence type="ECO:0000256" key="1">
    <source>
        <dbReference type="SAM" id="MobiDB-lite"/>
    </source>
</evidence>
<gene>
    <name evidence="2" type="ORF">V5O48_016954</name>
</gene>
<comment type="caution">
    <text evidence="2">The sequence shown here is derived from an EMBL/GenBank/DDBJ whole genome shotgun (WGS) entry which is preliminary data.</text>
</comment>
<evidence type="ECO:0000313" key="3">
    <source>
        <dbReference type="Proteomes" id="UP001465976"/>
    </source>
</evidence>
<dbReference type="PANTHER" id="PTHR33099">
    <property type="entry name" value="FE2OG DIOXYGENASE DOMAIN-CONTAINING PROTEIN"/>
    <property type="match status" value="1"/>
</dbReference>
<proteinExistence type="predicted"/>
<sequence length="551" mass="61438">MDVLMGDTSQVVDTTHSTAIGNSETRAEPARGLTLEAASQAENEDDSQTDDEEEGEDEDDEEEEDDDEDEDEGEYVDADGFPMIEEPSEDIVGDLEDALSGDLDFQGTFAFCKTYDDAPNPCLSLEGLGMVGLPLSQREARVVIENSIQAPFGQGERTVVDREVRDTWEMDASKVQFKQAGWKPFMARVVSEVCESLGVNLQASKPRCELYKLLVYETGSHFLPHVDTEKTNGMFASIIVVLPSHFTGGDAHVSHGSLKSVFNTSGPSSTKTTVLSWYTDVTHEIKPITSGYRLALSYNLFHTTTSLHPSISAQVETVNTLRHILLSWKQQESEPEKIIYMLDHKYSRASLSASALKGKDAHIVGALDSLSKELGFCIGLAHIEHHESGTADDCGGGYYGHRRRGYYCAYDESEEDDGDVEMDEVLDTNTTVENLVDLEGKLISSKVDFDDLETIPANFNDYFEGASWDKQEYEGYQGNYGGTIDRFYRRSAVVIWPRWTRLGNEKGDRRTLYALQRLHCVDGPEPTAEELDLFNYACRMVVHNRHASTVR</sequence>
<accession>A0ABR3EQA6</accession>
<organism evidence="2 3">
    <name type="scientific">Marasmius crinis-equi</name>
    <dbReference type="NCBI Taxonomy" id="585013"/>
    <lineage>
        <taxon>Eukaryota</taxon>
        <taxon>Fungi</taxon>
        <taxon>Dikarya</taxon>
        <taxon>Basidiomycota</taxon>
        <taxon>Agaricomycotina</taxon>
        <taxon>Agaricomycetes</taxon>
        <taxon>Agaricomycetidae</taxon>
        <taxon>Agaricales</taxon>
        <taxon>Marasmiineae</taxon>
        <taxon>Marasmiaceae</taxon>
        <taxon>Marasmius</taxon>
    </lineage>
</organism>
<name>A0ABR3EQA6_9AGAR</name>
<evidence type="ECO:0008006" key="4">
    <source>
        <dbReference type="Google" id="ProtNLM"/>
    </source>
</evidence>
<feature type="non-terminal residue" evidence="2">
    <location>
        <position position="551"/>
    </location>
</feature>
<dbReference type="PANTHER" id="PTHR33099:SF7">
    <property type="entry name" value="MYND-TYPE DOMAIN-CONTAINING PROTEIN"/>
    <property type="match status" value="1"/>
</dbReference>
<evidence type="ECO:0000313" key="2">
    <source>
        <dbReference type="EMBL" id="KAL0565075.1"/>
    </source>
</evidence>